<evidence type="ECO:0000256" key="2">
    <source>
        <dbReference type="ARBA" id="ARBA00023002"/>
    </source>
</evidence>
<dbReference type="GO" id="GO:0016491">
    <property type="term" value="F:oxidoreductase activity"/>
    <property type="evidence" value="ECO:0007669"/>
    <property type="project" value="UniProtKB-KW"/>
</dbReference>
<name>A0A494YY72_9BACL</name>
<dbReference type="RefSeq" id="WP_121215107.1">
    <property type="nucleotide sequence ID" value="NZ_RBZN01000033.1"/>
</dbReference>
<comment type="similarity">
    <text evidence="1">Belongs to the short-chain dehydrogenases/reductases (SDR) family.</text>
</comment>
<dbReference type="NCBIfam" id="NF009466">
    <property type="entry name" value="PRK12826.1-2"/>
    <property type="match status" value="1"/>
</dbReference>
<evidence type="ECO:0000313" key="4">
    <source>
        <dbReference type="Proteomes" id="UP000272238"/>
    </source>
</evidence>
<gene>
    <name evidence="3" type="ORF">D8M03_12380</name>
</gene>
<sequence>MKRLENKVAIITGSASGMGRSTAELFAKEGAKVAVTDLNVEQGLDVVENIKAAGGEAHFWKLDVSSEDSIKTVYAEVVEKWGKLDILINNAGVTGVDKPTHELSEEEWDFVFNVDVKGVFFSTKHAIPYLKKNGKGSIVNFSSIYGLVGSHELTAYHAAKGAVTLMTKKDAITYGPDNIRVNSVHPGTILTPLVQQLADNSPGYKENQIKKHPIGFLGKPEDVSYAVLFLASDEARFITGASLAVDGGYTAQ</sequence>
<dbReference type="PRINTS" id="PR00080">
    <property type="entry name" value="SDRFAMILY"/>
</dbReference>
<dbReference type="PANTHER" id="PTHR24321:SF8">
    <property type="entry name" value="ESTRADIOL 17-BETA-DEHYDROGENASE 8-RELATED"/>
    <property type="match status" value="1"/>
</dbReference>
<comment type="caution">
    <text evidence="3">The sequence shown here is derived from an EMBL/GenBank/DDBJ whole genome shotgun (WGS) entry which is preliminary data.</text>
</comment>
<accession>A0A494YY72</accession>
<dbReference type="InterPro" id="IPR036291">
    <property type="entry name" value="NAD(P)-bd_dom_sf"/>
</dbReference>
<dbReference type="EMBL" id="RBZN01000033">
    <property type="protein sequence ID" value="RKQ15143.1"/>
    <property type="molecule type" value="Genomic_DNA"/>
</dbReference>
<dbReference type="Proteomes" id="UP000272238">
    <property type="component" value="Unassembled WGS sequence"/>
</dbReference>
<dbReference type="NCBIfam" id="NF005559">
    <property type="entry name" value="PRK07231.1"/>
    <property type="match status" value="1"/>
</dbReference>
<dbReference type="AlphaFoldDB" id="A0A494YY72"/>
<reference evidence="3 4" key="1">
    <citation type="journal article" date="2016" name="Antonie Van Leeuwenhoek">
        <title>Lysinibacillus endophyticus sp. nov., an indole-3-acetic acid producing endophytic bacterium isolated from corn root (Zea mays cv. Xinken-5).</title>
        <authorList>
            <person name="Yu J."/>
            <person name="Guan X."/>
            <person name="Liu C."/>
            <person name="Xiang W."/>
            <person name="Yu Z."/>
            <person name="Liu X."/>
            <person name="Wang G."/>
        </authorList>
    </citation>
    <scope>NUCLEOTIDE SEQUENCE [LARGE SCALE GENOMIC DNA]</scope>
    <source>
        <strain evidence="3 4">DSM 100506</strain>
    </source>
</reference>
<keyword evidence="4" id="KW-1185">Reference proteome</keyword>
<dbReference type="Pfam" id="PF13561">
    <property type="entry name" value="adh_short_C2"/>
    <property type="match status" value="1"/>
</dbReference>
<dbReference type="GO" id="GO:0008206">
    <property type="term" value="P:bile acid metabolic process"/>
    <property type="evidence" value="ECO:0007669"/>
    <property type="project" value="UniProtKB-ARBA"/>
</dbReference>
<dbReference type="SUPFAM" id="SSF51735">
    <property type="entry name" value="NAD(P)-binding Rossmann-fold domains"/>
    <property type="match status" value="1"/>
</dbReference>
<dbReference type="FunFam" id="3.40.50.720:FF:000084">
    <property type="entry name" value="Short-chain dehydrogenase reductase"/>
    <property type="match status" value="1"/>
</dbReference>
<organism evidence="3 4">
    <name type="scientific">Ureibacillus endophyticus</name>
    <dbReference type="NCBI Taxonomy" id="1978490"/>
    <lineage>
        <taxon>Bacteria</taxon>
        <taxon>Bacillati</taxon>
        <taxon>Bacillota</taxon>
        <taxon>Bacilli</taxon>
        <taxon>Bacillales</taxon>
        <taxon>Caryophanaceae</taxon>
        <taxon>Ureibacillus</taxon>
    </lineage>
</organism>
<dbReference type="PANTHER" id="PTHR24321">
    <property type="entry name" value="DEHYDROGENASES, SHORT CHAIN"/>
    <property type="match status" value="1"/>
</dbReference>
<evidence type="ECO:0000313" key="3">
    <source>
        <dbReference type="EMBL" id="RKQ15143.1"/>
    </source>
</evidence>
<dbReference type="InterPro" id="IPR002347">
    <property type="entry name" value="SDR_fam"/>
</dbReference>
<keyword evidence="2" id="KW-0560">Oxidoreductase</keyword>
<dbReference type="PRINTS" id="PR00081">
    <property type="entry name" value="GDHRDH"/>
</dbReference>
<evidence type="ECO:0000256" key="1">
    <source>
        <dbReference type="ARBA" id="ARBA00006484"/>
    </source>
</evidence>
<dbReference type="OrthoDB" id="9803333at2"/>
<dbReference type="Gene3D" id="3.40.50.720">
    <property type="entry name" value="NAD(P)-binding Rossmann-like Domain"/>
    <property type="match status" value="1"/>
</dbReference>
<protein>
    <submittedName>
        <fullName evidence="3">SDR family oxidoreductase</fullName>
    </submittedName>
</protein>
<proteinExistence type="inferred from homology"/>